<dbReference type="Pfam" id="PF00004">
    <property type="entry name" value="AAA"/>
    <property type="match status" value="1"/>
</dbReference>
<dbReference type="InterPro" id="IPR041083">
    <property type="entry name" value="AAA_lid_10"/>
</dbReference>
<evidence type="ECO:0000313" key="16">
    <source>
        <dbReference type="EMBL" id="KYO19360.1"/>
    </source>
</evidence>
<keyword evidence="11 13" id="KW-0539">Nucleus</keyword>
<keyword evidence="7 13" id="KW-0547">Nucleotide-binding</keyword>
<evidence type="ECO:0000256" key="7">
    <source>
        <dbReference type="ARBA" id="ARBA00022741"/>
    </source>
</evidence>
<keyword evidence="8 13" id="KW-0067">ATP-binding</keyword>
<dbReference type="Pfam" id="PF01426">
    <property type="entry name" value="BAH"/>
    <property type="match status" value="1"/>
</dbReference>
<dbReference type="GO" id="GO:0046872">
    <property type="term" value="F:metal ion binding"/>
    <property type="evidence" value="ECO:0007669"/>
    <property type="project" value="UniProtKB-KW"/>
</dbReference>
<dbReference type="InterPro" id="IPR027417">
    <property type="entry name" value="P-loop_NTPase"/>
</dbReference>
<organism evidence="16 17">
    <name type="scientific">Alligator mississippiensis</name>
    <name type="common">American alligator</name>
    <dbReference type="NCBI Taxonomy" id="8496"/>
    <lineage>
        <taxon>Eukaryota</taxon>
        <taxon>Metazoa</taxon>
        <taxon>Chordata</taxon>
        <taxon>Craniata</taxon>
        <taxon>Vertebrata</taxon>
        <taxon>Euteleostomi</taxon>
        <taxon>Archelosauria</taxon>
        <taxon>Archosauria</taxon>
        <taxon>Crocodylia</taxon>
        <taxon>Alligatoridae</taxon>
        <taxon>Alligatorinae</taxon>
        <taxon>Alligator</taxon>
    </lineage>
</organism>
<comment type="function">
    <text evidence="13">Component of the origin recognition complex (ORC) that binds origins of replication. DNA-binding is ATP-dependent, however specific DNA sequences that define origins of replication have not been identified so far. ORC is required to assemble the pre-replication complex necessary to initiate DNA replication.</text>
</comment>
<dbReference type="GO" id="GO:0005664">
    <property type="term" value="C:nuclear origin of replication recognition complex"/>
    <property type="evidence" value="ECO:0007669"/>
    <property type="project" value="TreeGrafter"/>
</dbReference>
<evidence type="ECO:0000256" key="13">
    <source>
        <dbReference type="RuleBase" id="RU365058"/>
    </source>
</evidence>
<dbReference type="AlphaFoldDB" id="A0A151M4M2"/>
<feature type="compositionally biased region" description="Basic and acidic residues" evidence="14">
    <location>
        <begin position="394"/>
        <end position="410"/>
    </location>
</feature>
<dbReference type="OrthoDB" id="1926878at2759"/>
<feature type="compositionally biased region" description="Basic and acidic residues" evidence="14">
    <location>
        <begin position="351"/>
        <end position="374"/>
    </location>
</feature>
<dbReference type="CDD" id="cd00009">
    <property type="entry name" value="AAA"/>
    <property type="match status" value="1"/>
</dbReference>
<evidence type="ECO:0000256" key="8">
    <source>
        <dbReference type="ARBA" id="ARBA00022840"/>
    </source>
</evidence>
<keyword evidence="4" id="KW-0597">Phosphoprotein</keyword>
<dbReference type="KEGG" id="amj:102572304"/>
<reference evidence="16 17" key="1">
    <citation type="journal article" date="2012" name="Genome Biol.">
        <title>Sequencing three crocodilian genomes to illuminate the evolution of archosaurs and amniotes.</title>
        <authorList>
            <person name="St John J.A."/>
            <person name="Braun E.L."/>
            <person name="Isberg S.R."/>
            <person name="Miles L.G."/>
            <person name="Chong A.Y."/>
            <person name="Gongora J."/>
            <person name="Dalzell P."/>
            <person name="Moran C."/>
            <person name="Bed'hom B."/>
            <person name="Abzhanov A."/>
            <person name="Burgess S.C."/>
            <person name="Cooksey A.M."/>
            <person name="Castoe T.A."/>
            <person name="Crawford N.G."/>
            <person name="Densmore L.D."/>
            <person name="Drew J.C."/>
            <person name="Edwards S.V."/>
            <person name="Faircloth B.C."/>
            <person name="Fujita M.K."/>
            <person name="Greenwold M.J."/>
            <person name="Hoffmann F.G."/>
            <person name="Howard J.M."/>
            <person name="Iguchi T."/>
            <person name="Janes D.E."/>
            <person name="Khan S.Y."/>
            <person name="Kohno S."/>
            <person name="de Koning A.J."/>
            <person name="Lance S.L."/>
            <person name="McCarthy F.M."/>
            <person name="McCormack J.E."/>
            <person name="Merchant M.E."/>
            <person name="Peterson D.G."/>
            <person name="Pollock D.D."/>
            <person name="Pourmand N."/>
            <person name="Raney B.J."/>
            <person name="Roessler K.A."/>
            <person name="Sanford J.R."/>
            <person name="Sawyer R.H."/>
            <person name="Schmidt C.J."/>
            <person name="Triplett E.W."/>
            <person name="Tuberville T.D."/>
            <person name="Venegas-Anaya M."/>
            <person name="Howard J.T."/>
            <person name="Jarvis E.D."/>
            <person name="Guillette L.J.Jr."/>
            <person name="Glenn T.C."/>
            <person name="Green R.E."/>
            <person name="Ray D.A."/>
        </authorList>
    </citation>
    <scope>NUCLEOTIDE SEQUENCE [LARGE SCALE GENOMIC DNA]</scope>
    <source>
        <strain evidence="16">KSC_2009_1</strain>
    </source>
</reference>
<keyword evidence="17" id="KW-1185">Reference proteome</keyword>
<keyword evidence="5 13" id="KW-0235">DNA replication</keyword>
<evidence type="ECO:0000256" key="11">
    <source>
        <dbReference type="ARBA" id="ARBA00023242"/>
    </source>
</evidence>
<comment type="subunit">
    <text evidence="13">ORC is composed of six subunits.</text>
</comment>
<dbReference type="InterPro" id="IPR001025">
    <property type="entry name" value="BAH_dom"/>
</dbReference>
<name>A0A151M4M2_ALLMI</name>
<dbReference type="RefSeq" id="XP_006262291.1">
    <property type="nucleotide sequence ID" value="XM_006262229.4"/>
</dbReference>
<dbReference type="GO" id="GO:0006270">
    <property type="term" value="P:DNA replication initiation"/>
    <property type="evidence" value="ECO:0007669"/>
    <property type="project" value="TreeGrafter"/>
</dbReference>
<keyword evidence="6" id="KW-0479">Metal-binding</keyword>
<dbReference type="Pfam" id="PF09079">
    <property type="entry name" value="WHD_Cdc6"/>
    <property type="match status" value="1"/>
</dbReference>
<feature type="region of interest" description="Disordered" evidence="14">
    <location>
        <begin position="219"/>
        <end position="266"/>
    </location>
</feature>
<gene>
    <name evidence="16" type="primary">ORC1</name>
    <name evidence="16" type="ORF">Y1Q_0003501</name>
</gene>
<dbReference type="PROSITE" id="PS51038">
    <property type="entry name" value="BAH"/>
    <property type="match status" value="1"/>
</dbReference>
<keyword evidence="9" id="KW-0460">Magnesium</keyword>
<dbReference type="SMART" id="SM01074">
    <property type="entry name" value="Cdc6_C"/>
    <property type="match status" value="1"/>
</dbReference>
<dbReference type="FunFam" id="3.40.50.300:FF:000199">
    <property type="entry name" value="Origin recognition complex subunit 1"/>
    <property type="match status" value="1"/>
</dbReference>
<dbReference type="CDD" id="cd08768">
    <property type="entry name" value="Cdc6_C"/>
    <property type="match status" value="1"/>
</dbReference>
<dbReference type="FunFam" id="1.10.8.60:FF:000062">
    <property type="entry name" value="Origin recognition complex subunit 1"/>
    <property type="match status" value="1"/>
</dbReference>
<dbReference type="InterPro" id="IPR015163">
    <property type="entry name" value="Cdc6_C"/>
</dbReference>
<feature type="compositionally biased region" description="Acidic residues" evidence="14">
    <location>
        <begin position="469"/>
        <end position="494"/>
    </location>
</feature>
<evidence type="ECO:0000256" key="6">
    <source>
        <dbReference type="ARBA" id="ARBA00022723"/>
    </source>
</evidence>
<evidence type="ECO:0000256" key="12">
    <source>
        <dbReference type="ARBA" id="ARBA00046605"/>
    </source>
</evidence>
<dbReference type="SMART" id="SM00439">
    <property type="entry name" value="BAH"/>
    <property type="match status" value="1"/>
</dbReference>
<evidence type="ECO:0000256" key="10">
    <source>
        <dbReference type="ARBA" id="ARBA00023125"/>
    </source>
</evidence>
<evidence type="ECO:0000313" key="17">
    <source>
        <dbReference type="Proteomes" id="UP000050525"/>
    </source>
</evidence>
<dbReference type="CTD" id="4998"/>
<feature type="compositionally biased region" description="Basic residues" evidence="14">
    <location>
        <begin position="518"/>
        <end position="529"/>
    </location>
</feature>
<dbReference type="InterPro" id="IPR043151">
    <property type="entry name" value="BAH_sf"/>
</dbReference>
<evidence type="ECO:0000259" key="15">
    <source>
        <dbReference type="PROSITE" id="PS51038"/>
    </source>
</evidence>
<protein>
    <recommendedName>
        <fullName evidence="3 13">Origin recognition complex subunit 1</fullName>
    </recommendedName>
</protein>
<proteinExistence type="inferred from homology"/>
<dbReference type="Proteomes" id="UP000050525">
    <property type="component" value="Unassembled WGS sequence"/>
</dbReference>
<dbReference type="GO" id="GO:0003682">
    <property type="term" value="F:chromatin binding"/>
    <property type="evidence" value="ECO:0007669"/>
    <property type="project" value="InterPro"/>
</dbReference>
<feature type="compositionally biased region" description="Low complexity" evidence="14">
    <location>
        <begin position="497"/>
        <end position="511"/>
    </location>
</feature>
<comment type="similarity">
    <text evidence="2 13">Belongs to the ORC1 family.</text>
</comment>
<dbReference type="PANTHER" id="PTHR10763:SF23">
    <property type="entry name" value="ORIGIN RECOGNITION COMPLEX SUBUNIT 1"/>
    <property type="match status" value="1"/>
</dbReference>
<dbReference type="GO" id="GO:0016887">
    <property type="term" value="F:ATP hydrolysis activity"/>
    <property type="evidence" value="ECO:0007669"/>
    <property type="project" value="InterPro"/>
</dbReference>
<dbReference type="SUPFAM" id="SSF52540">
    <property type="entry name" value="P-loop containing nucleoside triphosphate hydrolases"/>
    <property type="match status" value="1"/>
</dbReference>
<feature type="compositionally biased region" description="Polar residues" evidence="14">
    <location>
        <begin position="533"/>
        <end position="545"/>
    </location>
</feature>
<dbReference type="Pfam" id="PF17872">
    <property type="entry name" value="AAA_lid_10"/>
    <property type="match status" value="1"/>
</dbReference>
<dbReference type="InterPro" id="IPR003959">
    <property type="entry name" value="ATPase_AAA_core"/>
</dbReference>
<evidence type="ECO:0000256" key="4">
    <source>
        <dbReference type="ARBA" id="ARBA00022553"/>
    </source>
</evidence>
<dbReference type="GO" id="GO:0003688">
    <property type="term" value="F:DNA replication origin binding"/>
    <property type="evidence" value="ECO:0007669"/>
    <property type="project" value="TreeGrafter"/>
</dbReference>
<feature type="compositionally biased region" description="Polar residues" evidence="14">
    <location>
        <begin position="414"/>
        <end position="427"/>
    </location>
</feature>
<accession>A0A151M4M2</accession>
<dbReference type="SUPFAM" id="SSF46785">
    <property type="entry name" value="Winged helix' DNA-binding domain"/>
    <property type="match status" value="1"/>
</dbReference>
<feature type="domain" description="BAH" evidence="15">
    <location>
        <begin position="41"/>
        <end position="164"/>
    </location>
</feature>
<dbReference type="InterPro" id="IPR003593">
    <property type="entry name" value="AAA+_ATPase"/>
</dbReference>
<evidence type="ECO:0000256" key="2">
    <source>
        <dbReference type="ARBA" id="ARBA00008398"/>
    </source>
</evidence>
<evidence type="ECO:0000256" key="3">
    <source>
        <dbReference type="ARBA" id="ARBA00019081"/>
    </source>
</evidence>
<dbReference type="STRING" id="8496.A0A151M4M2"/>
<comment type="subunit">
    <text evidence="12">Component of ORC, a complex composed of at least 6 subunits: ORC1, ORC2, ORC3, ORC4, ORC5 and ORC6. ORC is regulated in a cell-cycle dependent manner. It is sequentially assembled at the exit from anaphase of mitosis and disassembled as cells enter S phase. Interacts with CDC6 and KAT7/HBO1. Interacts with LRWD1 predominantly during the G1 phase and with less affinity during mitosis, when phosphorylated.</text>
</comment>
<comment type="subcellular location">
    <subcellularLocation>
        <location evidence="1 13">Nucleus</location>
    </subcellularLocation>
</comment>
<dbReference type="Gene3D" id="3.40.50.300">
    <property type="entry name" value="P-loop containing nucleotide triphosphate hydrolases"/>
    <property type="match status" value="1"/>
</dbReference>
<dbReference type="GeneID" id="102572304"/>
<keyword evidence="10 13" id="KW-0238">DNA-binding</keyword>
<sequence>MSLRCRTMLTYSWYGKEISSDRRLQTTQYRGLLIKSESSKTCIRLGECVLIEGENADQPFVAKILKLYEDNHQDKYAAVQWFCHFTEIPPSKRKLLQRKVSPLEIFLDRGSSYDTQVNVETIIRSVMVIPLTPKEVVPVTSKRKQVFYVKESWDGKSFKPLSHDLFSQLSSPLTRKGYDSPILVTESEVLPLDIMCSAYTETERGTQSATKNKNLAMEIESRHSASKSSLSKERHSQRLANGNHTPGARKKLQLNGPTKSPRSKLPGCDILGLLVDDWDCSEALEPSATKRKVTFTGILGSPTKMSCTDGERESLSSTPGHWSKLSDTIRISPFTRDQDSSLKTVNFDLKGDSTWHLNGKNEEDAKETVKESKKQSRQTATPRSNSKIHTRHVNSKDEEQIEKAAKESKKPAKQTATPKSNSKSCTSLVEDEEMESQSPRATPRSHRRCVQRTSALIAKQIRLLNGSNEAEEDEDEVEEEDEDEVEEEYEDEDKDSLSSSDSSYSSSSKAEVQVFCTPKRKTKSSRRLRTQTFSKKTPSGTTTPRKTPELRTPKMLHNATPRIPSRCQAARKPANILEEARLRLHVSAVPESLPCREKEFQDIYNFVESKLIDGTGGCMYISGVPGTGKTATVHEVIHCLQQAADEDELPSFQFIEINGMKLTDPHQTYVQILKLLTGQKVTATHAASLLAKLFHTSGPKRKTTVLVVDELDLLWTRKQDVMYNLFDWPTQKHSKLIILAIANTMDLPERIMMNRVASRLGLTRMSFQPYTYRQLQQIISSRLNNVKAFEEDAIQLVSRKVAALSGDARRCLDICRRATEICEFAGQKSSSGLVSMTHIMEAIDEMFSSPYLNAVRNASLHEQTFLKAVLAEFRRSGLEEATVQEVYHQHVALCRIEGLQVPTVSEIMAICSRLGACRLLLVESSNKYFHMRVRLNISQDDIMYALKEK</sequence>
<evidence type="ECO:0000256" key="5">
    <source>
        <dbReference type="ARBA" id="ARBA00022705"/>
    </source>
</evidence>
<dbReference type="GO" id="GO:0033314">
    <property type="term" value="P:mitotic DNA replication checkpoint signaling"/>
    <property type="evidence" value="ECO:0007669"/>
    <property type="project" value="TreeGrafter"/>
</dbReference>
<dbReference type="InterPro" id="IPR036390">
    <property type="entry name" value="WH_DNA-bd_sf"/>
</dbReference>
<feature type="region of interest" description="Disordered" evidence="14">
    <location>
        <begin position="351"/>
        <end position="549"/>
    </location>
</feature>
<dbReference type="FunFam" id="2.30.30.490:FF:000010">
    <property type="entry name" value="Origin recognition complex subunit 1"/>
    <property type="match status" value="1"/>
</dbReference>
<dbReference type="EMBL" id="AKHW03006631">
    <property type="protein sequence ID" value="KYO19360.1"/>
    <property type="molecule type" value="Genomic_DNA"/>
</dbReference>
<dbReference type="InterPro" id="IPR050311">
    <property type="entry name" value="ORC1/CDC6"/>
</dbReference>
<dbReference type="SMART" id="SM00382">
    <property type="entry name" value="AAA"/>
    <property type="match status" value="1"/>
</dbReference>
<dbReference type="GO" id="GO:0005524">
    <property type="term" value="F:ATP binding"/>
    <property type="evidence" value="ECO:0007669"/>
    <property type="project" value="UniProtKB-KW"/>
</dbReference>
<evidence type="ECO:0000256" key="14">
    <source>
        <dbReference type="SAM" id="MobiDB-lite"/>
    </source>
</evidence>
<comment type="caution">
    <text evidence="16">The sequence shown here is derived from an EMBL/GenBank/DDBJ whole genome shotgun (WGS) entry which is preliminary data.</text>
</comment>
<dbReference type="eggNOG" id="KOG1514">
    <property type="taxonomic scope" value="Eukaryota"/>
</dbReference>
<dbReference type="Gene3D" id="2.30.30.490">
    <property type="match status" value="1"/>
</dbReference>
<evidence type="ECO:0000256" key="1">
    <source>
        <dbReference type="ARBA" id="ARBA00004123"/>
    </source>
</evidence>
<feature type="region of interest" description="Disordered" evidence="14">
    <location>
        <begin position="299"/>
        <end position="323"/>
    </location>
</feature>
<dbReference type="PANTHER" id="PTHR10763">
    <property type="entry name" value="CELL DIVISION CONTROL PROTEIN 6-RELATED"/>
    <property type="match status" value="1"/>
</dbReference>
<evidence type="ECO:0000256" key="9">
    <source>
        <dbReference type="ARBA" id="ARBA00022842"/>
    </source>
</evidence>